<dbReference type="PANTHER" id="PTHR21272:SF5">
    <property type="entry name" value="CATABOLIC 3-DEHYDROQUINASE"/>
    <property type="match status" value="1"/>
</dbReference>
<evidence type="ECO:0000313" key="8">
    <source>
        <dbReference type="Proteomes" id="UP000017559"/>
    </source>
</evidence>
<feature type="site" description="Transition state stabilizer" evidence="3 6">
    <location>
        <position position="22"/>
    </location>
</feature>
<proteinExistence type="inferred from homology"/>
<evidence type="ECO:0000256" key="5">
    <source>
        <dbReference type="PIRSR" id="PIRSR001399-2"/>
    </source>
</evidence>
<comment type="pathway">
    <text evidence="3">Aromatic compound metabolism; 3,4-dihydroxybenzoate biosynthesis; 3,4-dihydroxybenzoate from 3-dehydroquinate: step 1/2.</text>
</comment>
<dbReference type="STRING" id="1381753.V2WTN0"/>
<feature type="active site" description="Proton acceptor" evidence="3 4">
    <location>
        <position position="27"/>
    </location>
</feature>
<dbReference type="EMBL" id="AWSO01000466">
    <property type="protein sequence ID" value="ESK90183.1"/>
    <property type="molecule type" value="Genomic_DNA"/>
</dbReference>
<comment type="function">
    <text evidence="3">Is involved in the catabolism of quinate. Allows the utilization of quinate as carbon source via the beta-ketoadipate pathway.</text>
</comment>
<evidence type="ECO:0000256" key="4">
    <source>
        <dbReference type="PIRSR" id="PIRSR001399-1"/>
    </source>
</evidence>
<dbReference type="AlphaFoldDB" id="V2WTN0"/>
<dbReference type="GO" id="GO:0046279">
    <property type="term" value="P:3,4-dihydroxybenzoate biosynthetic process"/>
    <property type="evidence" value="ECO:0007669"/>
    <property type="project" value="UniProtKB-UniRule"/>
</dbReference>
<dbReference type="SUPFAM" id="SSF52304">
    <property type="entry name" value="Type II 3-dehydroquinate dehydratase"/>
    <property type="match status" value="1"/>
</dbReference>
<organism evidence="7 8">
    <name type="scientific">Moniliophthora roreri (strain MCA 2997)</name>
    <name type="common">Cocoa frosty pod rot fungus</name>
    <name type="synonym">Crinipellis roreri</name>
    <dbReference type="NCBI Taxonomy" id="1381753"/>
    <lineage>
        <taxon>Eukaryota</taxon>
        <taxon>Fungi</taxon>
        <taxon>Dikarya</taxon>
        <taxon>Basidiomycota</taxon>
        <taxon>Agaricomycotina</taxon>
        <taxon>Agaricomycetes</taxon>
        <taxon>Agaricomycetidae</taxon>
        <taxon>Agaricales</taxon>
        <taxon>Marasmiineae</taxon>
        <taxon>Marasmiaceae</taxon>
        <taxon>Moniliophthora</taxon>
    </lineage>
</organism>
<dbReference type="PANTHER" id="PTHR21272">
    <property type="entry name" value="CATABOLIC 3-DEHYDROQUINASE"/>
    <property type="match status" value="1"/>
</dbReference>
<dbReference type="Gene3D" id="3.40.50.9100">
    <property type="entry name" value="Dehydroquinase, class II"/>
    <property type="match status" value="1"/>
</dbReference>
<dbReference type="NCBIfam" id="NF003804">
    <property type="entry name" value="PRK05395.1-1"/>
    <property type="match status" value="1"/>
</dbReference>
<gene>
    <name evidence="7" type="ORF">Moror_7748</name>
</gene>
<protein>
    <recommendedName>
        <fullName evidence="3">Catabolic 3-dehydroquinase</fullName>
        <shortName evidence="3">cDHQase</shortName>
        <ecNumber evidence="3">4.2.1.10</ecNumber>
    </recommendedName>
    <alternativeName>
        <fullName evidence="3">3-dehydroquinate dehydratase</fullName>
    </alternativeName>
</protein>
<sequence length="153" mass="16551">MAESQRRILLLNGPNLNLLGTREPQIYGAETLDDVVQTAKASARKLDAHLEDFQSNHEGAIVDSIHQARKDGVCGIIINAGAYTHTSVAIRDALLGVGIPFVELHVSNVHAREPFRHHSYLSDKAVAVIVGFGAKGYEYALDFVATSPNFAST</sequence>
<dbReference type="InterPro" id="IPR001874">
    <property type="entry name" value="DHquinase_II"/>
</dbReference>
<dbReference type="GO" id="GO:0003855">
    <property type="term" value="F:3-dehydroquinate dehydratase activity"/>
    <property type="evidence" value="ECO:0007669"/>
    <property type="project" value="UniProtKB-UniRule"/>
</dbReference>
<dbReference type="GO" id="GO:0019631">
    <property type="term" value="P:quinate catabolic process"/>
    <property type="evidence" value="ECO:0007669"/>
    <property type="project" value="TreeGrafter"/>
</dbReference>
<dbReference type="PROSITE" id="PS01029">
    <property type="entry name" value="DEHYDROQUINASE_II"/>
    <property type="match status" value="1"/>
</dbReference>
<comment type="subunit">
    <text evidence="3">Homododecamer. Adopts a ring-like structure, composed of an arrangement of two hexameric rings stacked on top of one another.</text>
</comment>
<feature type="active site" description="Proton donor" evidence="3 4">
    <location>
        <position position="105"/>
    </location>
</feature>
<reference evidence="7 8" key="1">
    <citation type="journal article" date="2014" name="BMC Genomics">
        <title>Genome and secretome analysis of the hemibiotrophic fungal pathogen, Moniliophthora roreri, which causes frosty pod rot disease of cacao: mechanisms of the biotrophic and necrotrophic phases.</title>
        <authorList>
            <person name="Meinhardt L.W."/>
            <person name="Costa G.G.L."/>
            <person name="Thomazella D.P.T."/>
            <person name="Teixeira P.J.P.L."/>
            <person name="Carazzolle M.F."/>
            <person name="Schuster S.C."/>
            <person name="Carlson J.E."/>
            <person name="Guiltinan M.J."/>
            <person name="Mieczkowski P."/>
            <person name="Farmer A."/>
            <person name="Ramaraj T."/>
            <person name="Crozier J."/>
            <person name="Davis R.E."/>
            <person name="Shao J."/>
            <person name="Melnick R.L."/>
            <person name="Pereira G.A.G."/>
            <person name="Bailey B.A."/>
        </authorList>
    </citation>
    <scope>NUCLEOTIDE SEQUENCE [LARGE SCALE GENOMIC DNA]</scope>
    <source>
        <strain evidence="7 8">MCA 2997</strain>
    </source>
</reference>
<feature type="binding site" evidence="3 5">
    <location>
        <position position="92"/>
    </location>
    <ligand>
        <name>substrate</name>
    </ligand>
</feature>
<evidence type="ECO:0000256" key="3">
    <source>
        <dbReference type="HAMAP-Rule" id="MF_03136"/>
    </source>
</evidence>
<evidence type="ECO:0000313" key="7">
    <source>
        <dbReference type="EMBL" id="ESK90183.1"/>
    </source>
</evidence>
<dbReference type="Proteomes" id="UP000017559">
    <property type="component" value="Unassembled WGS sequence"/>
</dbReference>
<comment type="similarity">
    <text evidence="3">Belongs to the type-II 3-dehydroquinase family.</text>
</comment>
<dbReference type="HAMAP" id="MF_00169">
    <property type="entry name" value="AroQ"/>
    <property type="match status" value="1"/>
</dbReference>
<dbReference type="NCBIfam" id="NF003807">
    <property type="entry name" value="PRK05395.1-4"/>
    <property type="match status" value="1"/>
</dbReference>
<dbReference type="NCBIfam" id="NF003805">
    <property type="entry name" value="PRK05395.1-2"/>
    <property type="match status" value="1"/>
</dbReference>
<feature type="binding site" evidence="3 5">
    <location>
        <begin position="106"/>
        <end position="107"/>
    </location>
    <ligand>
        <name>substrate</name>
    </ligand>
</feature>
<accession>V2WTN0</accession>
<keyword evidence="8" id="KW-1185">Reference proteome</keyword>
<dbReference type="UniPathway" id="UPA00088">
    <property type="reaction ID" value="UER00178"/>
</dbReference>
<feature type="binding site" evidence="3 5">
    <location>
        <position position="85"/>
    </location>
    <ligand>
        <name>substrate</name>
    </ligand>
</feature>
<dbReference type="Pfam" id="PF01220">
    <property type="entry name" value="DHquinase_II"/>
    <property type="match status" value="1"/>
</dbReference>
<dbReference type="InterPro" id="IPR036441">
    <property type="entry name" value="DHquinase_II_sf"/>
</dbReference>
<dbReference type="CDD" id="cd00466">
    <property type="entry name" value="DHQase_II"/>
    <property type="match status" value="1"/>
</dbReference>
<keyword evidence="2 3" id="KW-0456">Lyase</keyword>
<name>V2WTN0_MONRO</name>
<dbReference type="NCBIfam" id="NF003806">
    <property type="entry name" value="PRK05395.1-3"/>
    <property type="match status" value="1"/>
</dbReference>
<evidence type="ECO:0000256" key="1">
    <source>
        <dbReference type="ARBA" id="ARBA00022911"/>
    </source>
</evidence>
<comment type="catalytic activity">
    <reaction evidence="3">
        <text>3-dehydroquinate = 3-dehydroshikimate + H2O</text>
        <dbReference type="Rhea" id="RHEA:21096"/>
        <dbReference type="ChEBI" id="CHEBI:15377"/>
        <dbReference type="ChEBI" id="CHEBI:16630"/>
        <dbReference type="ChEBI" id="CHEBI:32364"/>
        <dbReference type="EC" id="4.2.1.10"/>
    </reaction>
</comment>
<dbReference type="HOGENOM" id="CLU_090968_1_0_1"/>
<dbReference type="OrthoDB" id="8191625at2759"/>
<evidence type="ECO:0000256" key="6">
    <source>
        <dbReference type="PIRSR" id="PIRSR001399-3"/>
    </source>
</evidence>
<dbReference type="InterPro" id="IPR018509">
    <property type="entry name" value="DHquinase_II_CS"/>
</dbReference>
<dbReference type="PIRSF" id="PIRSF001399">
    <property type="entry name" value="DHquinase_II"/>
    <property type="match status" value="1"/>
</dbReference>
<evidence type="ECO:0000256" key="2">
    <source>
        <dbReference type="ARBA" id="ARBA00023239"/>
    </source>
</evidence>
<dbReference type="EC" id="4.2.1.10" evidence="3"/>
<comment type="caution">
    <text evidence="7">The sequence shown here is derived from an EMBL/GenBank/DDBJ whole genome shotgun (WGS) entry which is preliminary data.</text>
</comment>
<feature type="binding site" evidence="3 5">
    <location>
        <position position="116"/>
    </location>
    <ligand>
        <name>substrate</name>
    </ligand>
</feature>
<dbReference type="KEGG" id="mrr:Moror_7748"/>
<dbReference type="NCBIfam" id="TIGR01088">
    <property type="entry name" value="aroQ"/>
    <property type="match status" value="1"/>
</dbReference>
<feature type="binding site" evidence="3 5">
    <location>
        <position position="79"/>
    </location>
    <ligand>
        <name>substrate</name>
    </ligand>
</feature>
<keyword evidence="1 3" id="KW-0672">Quinate metabolism</keyword>